<keyword evidence="2" id="KW-1185">Reference proteome</keyword>
<name>A0A0D6A2P6_9LACO</name>
<organism evidence="1 2">
    <name type="scientific">Lactobacillus acetotolerans</name>
    <dbReference type="NCBI Taxonomy" id="1600"/>
    <lineage>
        <taxon>Bacteria</taxon>
        <taxon>Bacillati</taxon>
        <taxon>Bacillota</taxon>
        <taxon>Bacilli</taxon>
        <taxon>Lactobacillales</taxon>
        <taxon>Lactobacillaceae</taxon>
        <taxon>Lactobacillus</taxon>
    </lineage>
</organism>
<proteinExistence type="predicted"/>
<dbReference type="Proteomes" id="UP000035709">
    <property type="component" value="Chromosome"/>
</dbReference>
<evidence type="ECO:0000313" key="2">
    <source>
        <dbReference type="Proteomes" id="UP000035709"/>
    </source>
</evidence>
<dbReference type="GeneID" id="78212975"/>
<protein>
    <submittedName>
        <fullName evidence="1">Uncharacterized protein</fullName>
    </submittedName>
</protein>
<reference evidence="1 2" key="1">
    <citation type="submission" date="2015-03" db="EMBL/GenBank/DDBJ databases">
        <title>Complete genome sequence of Lactobacillus acetotolerans NBRC 13120.</title>
        <authorList>
            <person name="Toh H."/>
            <person name="Morita H."/>
            <person name="Fujita N."/>
        </authorList>
    </citation>
    <scope>NUCLEOTIDE SEQUENCE [LARGE SCALE GENOMIC DNA]</scope>
    <source>
        <strain evidence="1 2">NBRC 13120</strain>
    </source>
</reference>
<dbReference type="AlphaFoldDB" id="A0A0D6A2P6"/>
<gene>
    <name evidence="1" type="ORF">LBAT_0560</name>
</gene>
<evidence type="ECO:0000313" key="1">
    <source>
        <dbReference type="EMBL" id="BAQ56949.1"/>
    </source>
</evidence>
<dbReference type="OrthoDB" id="5419659at2"/>
<sequence length="53" mass="5992">MTDAIKMGKDLIGSMSLVEELPNDDVETPTVKKDELVKLVTVNISKYRRENIN</sequence>
<dbReference type="KEGG" id="lae:LBAT_0560"/>
<dbReference type="PATRIC" id="fig|1600.4.peg.572"/>
<dbReference type="RefSeq" id="WP_156171235.1">
    <property type="nucleotide sequence ID" value="NZ_AP014808.1"/>
</dbReference>
<accession>A0A0D6A2P6</accession>
<dbReference type="EMBL" id="AP014808">
    <property type="protein sequence ID" value="BAQ56949.1"/>
    <property type="molecule type" value="Genomic_DNA"/>
</dbReference>